<feature type="compositionally biased region" description="Basic residues" evidence="1">
    <location>
        <begin position="1"/>
        <end position="11"/>
    </location>
</feature>
<evidence type="ECO:0000313" key="2">
    <source>
        <dbReference type="EMBL" id="NEK50546.1"/>
    </source>
</evidence>
<name>A0A6P0DGA9_RHILE</name>
<organism evidence="2 3">
    <name type="scientific">Rhizobium leguminosarum</name>
    <dbReference type="NCBI Taxonomy" id="384"/>
    <lineage>
        <taxon>Bacteria</taxon>
        <taxon>Pseudomonadati</taxon>
        <taxon>Pseudomonadota</taxon>
        <taxon>Alphaproteobacteria</taxon>
        <taxon>Hyphomicrobiales</taxon>
        <taxon>Rhizobiaceae</taxon>
        <taxon>Rhizobium/Agrobacterium group</taxon>
        <taxon>Rhizobium</taxon>
    </lineage>
</organism>
<dbReference type="RefSeq" id="WP_155256975.1">
    <property type="nucleotide sequence ID" value="NZ_CP121635.1"/>
</dbReference>
<comment type="caution">
    <text evidence="2">The sequence shown here is derived from an EMBL/GenBank/DDBJ whole genome shotgun (WGS) entry which is preliminary data.</text>
</comment>
<dbReference type="EMBL" id="WXXP01000005">
    <property type="protein sequence ID" value="NEK50546.1"/>
    <property type="molecule type" value="Genomic_DNA"/>
</dbReference>
<dbReference type="Proteomes" id="UP000471409">
    <property type="component" value="Unassembled WGS sequence"/>
</dbReference>
<reference evidence="2 3" key="1">
    <citation type="submission" date="2020-01" db="EMBL/GenBank/DDBJ databases">
        <title>Rhizobium genotypes associated with high levels of biological nitrogen fixation by grain legumes in a temperate-maritime cropping system.</title>
        <authorList>
            <person name="Maluk M."/>
            <person name="Francesc Ferrando Molina F."/>
            <person name="Lopez Del Egido L."/>
            <person name="Lafos M."/>
            <person name="Langarica-Fuentes A."/>
            <person name="Gebre Yohannes G."/>
            <person name="Young M.W."/>
            <person name="Martin P."/>
            <person name="Gantlett R."/>
            <person name="Kenicer G."/>
            <person name="Hawes C."/>
            <person name="Begg G.S."/>
            <person name="Quilliam R.S."/>
            <person name="Squire G.R."/>
            <person name="Poole P.S."/>
            <person name="Young P.W."/>
            <person name="Iannetta P.M."/>
            <person name="James E.K."/>
        </authorList>
    </citation>
    <scope>NUCLEOTIDE SEQUENCE [LARGE SCALE GENOMIC DNA]</scope>
    <source>
        <strain evidence="2 3">JHI944</strain>
    </source>
</reference>
<feature type="region of interest" description="Disordered" evidence="1">
    <location>
        <begin position="1"/>
        <end position="28"/>
    </location>
</feature>
<evidence type="ECO:0000313" key="3">
    <source>
        <dbReference type="Proteomes" id="UP000471409"/>
    </source>
</evidence>
<gene>
    <name evidence="2" type="ORF">GUK36_14030</name>
</gene>
<evidence type="ECO:0000256" key="1">
    <source>
        <dbReference type="SAM" id="MobiDB-lite"/>
    </source>
</evidence>
<sequence>MPNAVGRRKRLKTGEIDLPRRKTTTTQGMPYFLTPECEITFEAGSAE</sequence>
<protein>
    <submittedName>
        <fullName evidence="2">Uncharacterized protein</fullName>
    </submittedName>
</protein>
<dbReference type="AlphaFoldDB" id="A0A6P0DGA9"/>
<accession>A0A6P0DGA9</accession>
<proteinExistence type="predicted"/>